<dbReference type="InterPro" id="IPR003615">
    <property type="entry name" value="HNH_nuc"/>
</dbReference>
<dbReference type="Proteomes" id="UP001202134">
    <property type="component" value="Unassembled WGS sequence"/>
</dbReference>
<comment type="caution">
    <text evidence="1">The sequence shown here is derived from an EMBL/GenBank/DDBJ whole genome shotgun (WGS) entry which is preliminary data.</text>
</comment>
<evidence type="ECO:0008006" key="3">
    <source>
        <dbReference type="Google" id="ProtNLM"/>
    </source>
</evidence>
<dbReference type="EMBL" id="JAKIKU010000026">
    <property type="protein sequence ID" value="MCL1047960.1"/>
    <property type="molecule type" value="Genomic_DNA"/>
</dbReference>
<name>A0ABT0KX37_9GAMM</name>
<organism evidence="1 2">
    <name type="scientific">Shewanella electrodiphila</name>
    <dbReference type="NCBI Taxonomy" id="934143"/>
    <lineage>
        <taxon>Bacteria</taxon>
        <taxon>Pseudomonadati</taxon>
        <taxon>Pseudomonadota</taxon>
        <taxon>Gammaproteobacteria</taxon>
        <taxon>Alteromonadales</taxon>
        <taxon>Shewanellaceae</taxon>
        <taxon>Shewanella</taxon>
    </lineage>
</organism>
<accession>A0ABT0KX37</accession>
<evidence type="ECO:0000313" key="2">
    <source>
        <dbReference type="Proteomes" id="UP001202134"/>
    </source>
</evidence>
<dbReference type="RefSeq" id="WP_248957099.1">
    <property type="nucleotide sequence ID" value="NZ_JAKIKU010000026.1"/>
</dbReference>
<reference evidence="1 2" key="1">
    <citation type="submission" date="2022-01" db="EMBL/GenBank/DDBJ databases">
        <title>Whole genome-based taxonomy of the Shewanellaceae.</title>
        <authorList>
            <person name="Martin-Rodriguez A.J."/>
        </authorList>
    </citation>
    <scope>NUCLEOTIDE SEQUENCE [LARGE SCALE GENOMIC DNA]</scope>
    <source>
        <strain evidence="1 2">DSM 24955</strain>
    </source>
</reference>
<proteinExistence type="predicted"/>
<gene>
    <name evidence="1" type="ORF">L2737_21915</name>
</gene>
<dbReference type="Gene3D" id="1.10.30.50">
    <property type="match status" value="1"/>
</dbReference>
<keyword evidence="2" id="KW-1185">Reference proteome</keyword>
<sequence length="285" mass="32260">MRAIVAPNEDPRLVYQTCINSIRKESLRNRLNAVDNTIFFAAKEYEEKALIKQLYTLTASNYKKNDIVLGAVTKAELTSVYTDHMVGLNKPARLIYDKLYNSAALGKCPFCGFSSVSTLDHYLPKAKFPQLSVVPMNLVPSCSDCNSGKGVITATTAETQSLHPYFDHDHFINEQWLFAEAIQTIPITIHFYVQPPDHWDDISKAKVKNHFLNCDLNARYKKETTAELASLKNTLSLYGEIGASGIHAELTIRAKGYFQLYKNSWQVAMFQALARSYWYCNSDFS</sequence>
<protein>
    <recommendedName>
        <fullName evidence="3">HNH endonuclease</fullName>
    </recommendedName>
</protein>
<dbReference type="CDD" id="cd00085">
    <property type="entry name" value="HNHc"/>
    <property type="match status" value="1"/>
</dbReference>
<evidence type="ECO:0000313" key="1">
    <source>
        <dbReference type="EMBL" id="MCL1047960.1"/>
    </source>
</evidence>